<sequence>MVVVEQALGDVERGDVVVLGLFGEGEDEFVTGAALGVGGLAADGLEALEQVVGGEGGVFAEALDHAFL</sequence>
<protein>
    <submittedName>
        <fullName evidence="1">Uncharacterized protein</fullName>
    </submittedName>
</protein>
<accession>A0A9Q3URI6</accession>
<proteinExistence type="predicted"/>
<gene>
    <name evidence="1" type="ORF">LL252_16990</name>
</gene>
<evidence type="ECO:0000313" key="2">
    <source>
        <dbReference type="Proteomes" id="UP001108027"/>
    </source>
</evidence>
<dbReference type="EMBL" id="JAJGNA010000033">
    <property type="protein sequence ID" value="MCC4310269.1"/>
    <property type="molecule type" value="Genomic_DNA"/>
</dbReference>
<comment type="caution">
    <text evidence="1">The sequence shown here is derived from an EMBL/GenBank/DDBJ whole genome shotgun (WGS) entry which is preliminary data.</text>
</comment>
<dbReference type="AlphaFoldDB" id="A0A9Q3URI6"/>
<evidence type="ECO:0000313" key="1">
    <source>
        <dbReference type="EMBL" id="MCC4310269.1"/>
    </source>
</evidence>
<organism evidence="1 2">
    <name type="scientific">Alloalcanivorax marinus</name>
    <dbReference type="NCBI Taxonomy" id="1177169"/>
    <lineage>
        <taxon>Bacteria</taxon>
        <taxon>Pseudomonadati</taxon>
        <taxon>Pseudomonadota</taxon>
        <taxon>Gammaproteobacteria</taxon>
        <taxon>Oceanospirillales</taxon>
        <taxon>Alcanivoracaceae</taxon>
        <taxon>Alloalcanivorax</taxon>
    </lineage>
</organism>
<name>A0A9Q3URI6_9GAMM</name>
<keyword evidence="2" id="KW-1185">Reference proteome</keyword>
<reference evidence="1" key="1">
    <citation type="submission" date="2021-10" db="EMBL/GenBank/DDBJ databases">
        <title>The diversity and Nitrogen Metabolism of Culturable Nitrate-Utilizing Bacteria Within the Oxygen Minimum Zone of the Changjiang (Yangtze River)Estuary.</title>
        <authorList>
            <person name="Zhang D."/>
            <person name="Zheng J."/>
            <person name="Liu S."/>
            <person name="He W."/>
        </authorList>
    </citation>
    <scope>NUCLEOTIDE SEQUENCE</scope>
    <source>
        <strain evidence="1">FXH-223</strain>
    </source>
</reference>
<dbReference type="Proteomes" id="UP001108027">
    <property type="component" value="Unassembled WGS sequence"/>
</dbReference>